<dbReference type="Pfam" id="PF03741">
    <property type="entry name" value="TerC"/>
    <property type="match status" value="1"/>
</dbReference>
<reference evidence="8 9" key="1">
    <citation type="submission" date="2018-03" db="EMBL/GenBank/DDBJ databases">
        <title>Aquarubrobacter algicola gen. nov., sp. nov., a novel actinobacterium isolated from shallow eutrophic lake during the end of cyanobacterial harmful algal blooms.</title>
        <authorList>
            <person name="Chun S.J."/>
        </authorList>
    </citation>
    <scope>NUCLEOTIDE SEQUENCE [LARGE SCALE GENOMIC DNA]</scope>
    <source>
        <strain evidence="8 9">Seoho-28</strain>
    </source>
</reference>
<gene>
    <name evidence="8" type="ORF">C7Y72_15790</name>
</gene>
<dbReference type="AlphaFoldDB" id="A0A2T4UF61"/>
<dbReference type="EMBL" id="PYYB01000002">
    <property type="protein sequence ID" value="PTL56423.1"/>
    <property type="molecule type" value="Genomic_DNA"/>
</dbReference>
<name>A0A2T4UF61_9ACTN</name>
<evidence type="ECO:0000256" key="5">
    <source>
        <dbReference type="ARBA" id="ARBA00023136"/>
    </source>
</evidence>
<keyword evidence="4 7" id="KW-1133">Transmembrane helix</keyword>
<comment type="similarity">
    <text evidence="2">Belongs to the TerC family.</text>
</comment>
<feature type="transmembrane region" description="Helical" evidence="7">
    <location>
        <begin position="103"/>
        <end position="125"/>
    </location>
</feature>
<dbReference type="InterPro" id="IPR005496">
    <property type="entry name" value="Integral_membrane_TerC"/>
</dbReference>
<feature type="transmembrane region" description="Helical" evidence="7">
    <location>
        <begin position="277"/>
        <end position="298"/>
    </location>
</feature>
<feature type="transmembrane region" description="Helical" evidence="7">
    <location>
        <begin position="223"/>
        <end position="241"/>
    </location>
</feature>
<feature type="transmembrane region" description="Helical" evidence="7">
    <location>
        <begin position="78"/>
        <end position="96"/>
    </location>
</feature>
<evidence type="ECO:0000313" key="9">
    <source>
        <dbReference type="Proteomes" id="UP000240739"/>
    </source>
</evidence>
<dbReference type="NCBIfam" id="TIGR03718">
    <property type="entry name" value="R_switched_Alx"/>
    <property type="match status" value="1"/>
</dbReference>
<evidence type="ECO:0000256" key="1">
    <source>
        <dbReference type="ARBA" id="ARBA00004141"/>
    </source>
</evidence>
<accession>A0A2T4UF61</accession>
<dbReference type="PANTHER" id="PTHR30238:SF0">
    <property type="entry name" value="THYLAKOID MEMBRANE PROTEIN TERC, CHLOROPLASTIC"/>
    <property type="match status" value="1"/>
</dbReference>
<protein>
    <recommendedName>
        <fullName evidence="10">TerC family protein</fullName>
    </recommendedName>
</protein>
<comment type="caution">
    <text evidence="8">The sequence shown here is derived from an EMBL/GenBank/DDBJ whole genome shotgun (WGS) entry which is preliminary data.</text>
</comment>
<keyword evidence="3 7" id="KW-0812">Transmembrane</keyword>
<dbReference type="Proteomes" id="UP000240739">
    <property type="component" value="Unassembled WGS sequence"/>
</dbReference>
<evidence type="ECO:0000256" key="6">
    <source>
        <dbReference type="SAM" id="MobiDB-lite"/>
    </source>
</evidence>
<proteinExistence type="inferred from homology"/>
<evidence type="ECO:0000256" key="7">
    <source>
        <dbReference type="SAM" id="Phobius"/>
    </source>
</evidence>
<comment type="subcellular location">
    <subcellularLocation>
        <location evidence="1">Membrane</location>
        <topology evidence="1">Multi-pass membrane protein</topology>
    </subcellularLocation>
</comment>
<sequence>MDAGFALWAGLIAFVLISLAVDMLLFEKRDEVATMRRSVVFSIVWIAAAILFGLGLIVAGESDAGTEFLTGYVLERSLSLDNVFVFAIIFGAMAVPTVVRSTVLLWGIIGALILRTIFIVAGAALVESFHWVLYVFGAILLFTGIRMAITDDSEPDPEKLPGVNLVRRFTPVTEGYRGDKLFVREGGHRMATPLLVVVVAVATADVIFAVDSIPAIFGITTDTFIVFAANAFALLGLRALYRLLDGAQEQFHYLKYGLAFLLVFIGVKMLIEDLWHIPIGLSLGVIVLTLVVSVVVSLRKPPEDGHGGDGGSGVVAPGPPEPRIPVAG</sequence>
<feature type="transmembrane region" description="Helical" evidence="7">
    <location>
        <begin position="6"/>
        <end position="26"/>
    </location>
</feature>
<dbReference type="GO" id="GO:0016020">
    <property type="term" value="C:membrane"/>
    <property type="evidence" value="ECO:0007669"/>
    <property type="project" value="UniProtKB-SubCell"/>
</dbReference>
<evidence type="ECO:0000256" key="2">
    <source>
        <dbReference type="ARBA" id="ARBA00007511"/>
    </source>
</evidence>
<evidence type="ECO:0000256" key="3">
    <source>
        <dbReference type="ARBA" id="ARBA00022692"/>
    </source>
</evidence>
<evidence type="ECO:0000256" key="4">
    <source>
        <dbReference type="ARBA" id="ARBA00022989"/>
    </source>
</evidence>
<organism evidence="8 9">
    <name type="scientific">Paraconexibacter algicola</name>
    <dbReference type="NCBI Taxonomy" id="2133960"/>
    <lineage>
        <taxon>Bacteria</taxon>
        <taxon>Bacillati</taxon>
        <taxon>Actinomycetota</taxon>
        <taxon>Thermoleophilia</taxon>
        <taxon>Solirubrobacterales</taxon>
        <taxon>Paraconexibacteraceae</taxon>
        <taxon>Paraconexibacter</taxon>
    </lineage>
</organism>
<evidence type="ECO:0008006" key="10">
    <source>
        <dbReference type="Google" id="ProtNLM"/>
    </source>
</evidence>
<dbReference type="RefSeq" id="WP_107570142.1">
    <property type="nucleotide sequence ID" value="NZ_PYYB01000002.1"/>
</dbReference>
<dbReference type="OrthoDB" id="5242957at2"/>
<feature type="compositionally biased region" description="Pro residues" evidence="6">
    <location>
        <begin position="317"/>
        <end position="328"/>
    </location>
</feature>
<dbReference type="PANTHER" id="PTHR30238">
    <property type="entry name" value="MEMBRANE BOUND PREDICTED REDOX MODULATOR"/>
    <property type="match status" value="1"/>
</dbReference>
<feature type="region of interest" description="Disordered" evidence="6">
    <location>
        <begin position="303"/>
        <end position="328"/>
    </location>
</feature>
<feature type="transmembrane region" description="Helical" evidence="7">
    <location>
        <begin position="131"/>
        <end position="149"/>
    </location>
</feature>
<feature type="transmembrane region" description="Helical" evidence="7">
    <location>
        <begin position="253"/>
        <end position="271"/>
    </location>
</feature>
<keyword evidence="5 7" id="KW-0472">Membrane</keyword>
<evidence type="ECO:0000313" key="8">
    <source>
        <dbReference type="EMBL" id="PTL56423.1"/>
    </source>
</evidence>
<feature type="transmembrane region" description="Helical" evidence="7">
    <location>
        <begin position="194"/>
        <end position="217"/>
    </location>
</feature>
<dbReference type="InterPro" id="IPR022369">
    <property type="entry name" value="Integral_membrane_TerC_rswitch"/>
</dbReference>
<feature type="transmembrane region" description="Helical" evidence="7">
    <location>
        <begin position="38"/>
        <end position="58"/>
    </location>
</feature>
<keyword evidence="9" id="KW-1185">Reference proteome</keyword>